<dbReference type="SUPFAM" id="SSF56529">
    <property type="entry name" value="FAH"/>
    <property type="match status" value="1"/>
</dbReference>
<evidence type="ECO:0000256" key="1">
    <source>
        <dbReference type="ARBA" id="ARBA00022723"/>
    </source>
</evidence>
<dbReference type="GO" id="GO:0018773">
    <property type="term" value="F:acetylpyruvate hydrolase activity"/>
    <property type="evidence" value="ECO:0007669"/>
    <property type="project" value="TreeGrafter"/>
</dbReference>
<dbReference type="RefSeq" id="WP_085486607.1">
    <property type="nucleotide sequence ID" value="NZ_FXAY01000004.1"/>
</dbReference>
<proteinExistence type="predicted"/>
<dbReference type="InterPro" id="IPR018833">
    <property type="entry name" value="Rv2993c-like_N"/>
</dbReference>
<feature type="domain" description="Fumarylacetoacetase-like C-terminal" evidence="2">
    <location>
        <begin position="70"/>
        <end position="245"/>
    </location>
</feature>
<dbReference type="Pfam" id="PF10370">
    <property type="entry name" value="Rv2993c-like_N"/>
    <property type="match status" value="1"/>
</dbReference>
<dbReference type="AlphaFoldDB" id="A0A1X7KJ46"/>
<name>A0A1X7KJ46_9MICO</name>
<evidence type="ECO:0000313" key="4">
    <source>
        <dbReference type="EMBL" id="SMG41085.1"/>
    </source>
</evidence>
<evidence type="ECO:0000259" key="3">
    <source>
        <dbReference type="Pfam" id="PF10370"/>
    </source>
</evidence>
<protein>
    <submittedName>
        <fullName evidence="4">2-keto-4-pentenoate hydratase/2-oxohepta-3-ene-1,7-dioic acid hydratase (Catechol pathway)</fullName>
    </submittedName>
</protein>
<dbReference type="GO" id="GO:0046872">
    <property type="term" value="F:metal ion binding"/>
    <property type="evidence" value="ECO:0007669"/>
    <property type="project" value="UniProtKB-KW"/>
</dbReference>
<keyword evidence="1" id="KW-0479">Metal-binding</keyword>
<reference evidence="5" key="1">
    <citation type="submission" date="2017-04" db="EMBL/GenBank/DDBJ databases">
        <authorList>
            <person name="Varghese N."/>
            <person name="Submissions S."/>
        </authorList>
    </citation>
    <scope>NUCLEOTIDE SEQUENCE [LARGE SCALE GENOMIC DNA]</scope>
    <source>
        <strain evidence="5">VKM Ac-2510</strain>
    </source>
</reference>
<feature type="domain" description="Rv2993c-like N-terminal" evidence="3">
    <location>
        <begin position="1"/>
        <end position="50"/>
    </location>
</feature>
<gene>
    <name evidence="4" type="ORF">SAMN06296010_2567</name>
</gene>
<dbReference type="InterPro" id="IPR036663">
    <property type="entry name" value="Fumarylacetoacetase_C_sf"/>
</dbReference>
<dbReference type="OrthoDB" id="9805307at2"/>
<dbReference type="PANTHER" id="PTHR11820">
    <property type="entry name" value="ACYLPYRUVASE"/>
    <property type="match status" value="1"/>
</dbReference>
<evidence type="ECO:0000259" key="2">
    <source>
        <dbReference type="Pfam" id="PF01557"/>
    </source>
</evidence>
<dbReference type="STRING" id="150121.SAMN06296010_2567"/>
<evidence type="ECO:0000313" key="5">
    <source>
        <dbReference type="Proteomes" id="UP000193244"/>
    </source>
</evidence>
<keyword evidence="5" id="KW-1185">Reference proteome</keyword>
<dbReference type="Gene3D" id="3.90.850.10">
    <property type="entry name" value="Fumarylacetoacetase-like, C-terminal domain"/>
    <property type="match status" value="1"/>
</dbReference>
<dbReference type="PANTHER" id="PTHR11820:SF7">
    <property type="entry name" value="ACYLPYRUVASE FAHD1, MITOCHONDRIAL"/>
    <property type="match status" value="1"/>
</dbReference>
<dbReference type="EMBL" id="FXAY01000004">
    <property type="protein sequence ID" value="SMG41085.1"/>
    <property type="molecule type" value="Genomic_DNA"/>
</dbReference>
<sequence length="245" mass="26069">MRIARLETSHGPSHAVADATGWRHIADPFADELVFTGGSTAFDDAVLLAPVDPRVLLGIAQNKGNNDHVLPIQAWYKSPHTVTGQNATIEIVRGVGQVNIEGELAVVIGRHASKLTPENALDAVLGYTIANDVTNVDQVPIDEKNFQSKSGPSYTPLGPWIETEIADPESVPTEVAINDVVLAESGSFNLGSTVVETLVYVTSWLDLEAGDVVMTGAPRTFLPVEPGDRVDIRLEGIGTLSSTIV</sequence>
<dbReference type="Pfam" id="PF01557">
    <property type="entry name" value="FAA_hydrolase"/>
    <property type="match status" value="1"/>
</dbReference>
<dbReference type="InterPro" id="IPR011234">
    <property type="entry name" value="Fumarylacetoacetase-like_C"/>
</dbReference>
<organism evidence="4 5">
    <name type="scientific">Agreia pratensis</name>
    <dbReference type="NCBI Taxonomy" id="150121"/>
    <lineage>
        <taxon>Bacteria</taxon>
        <taxon>Bacillati</taxon>
        <taxon>Actinomycetota</taxon>
        <taxon>Actinomycetes</taxon>
        <taxon>Micrococcales</taxon>
        <taxon>Microbacteriaceae</taxon>
        <taxon>Agreia</taxon>
    </lineage>
</organism>
<dbReference type="Proteomes" id="UP000193244">
    <property type="component" value="Unassembled WGS sequence"/>
</dbReference>
<accession>A0A1X7KJ46</accession>